<dbReference type="RefSeq" id="WP_039606242.1">
    <property type="nucleotide sequence ID" value="NZ_FMUP01000001.1"/>
</dbReference>
<dbReference type="GO" id="GO:0022857">
    <property type="term" value="F:transmembrane transporter activity"/>
    <property type="evidence" value="ECO:0007669"/>
    <property type="project" value="InterPro"/>
</dbReference>
<keyword evidence="7" id="KW-1185">Reference proteome</keyword>
<feature type="transmembrane region" description="Helical" evidence="4">
    <location>
        <begin position="75"/>
        <end position="93"/>
    </location>
</feature>
<dbReference type="InterPro" id="IPR020846">
    <property type="entry name" value="MFS_dom"/>
</dbReference>
<feature type="transmembrane region" description="Helical" evidence="4">
    <location>
        <begin position="330"/>
        <end position="348"/>
    </location>
</feature>
<feature type="transmembrane region" description="Helical" evidence="4">
    <location>
        <begin position="202"/>
        <end position="222"/>
    </location>
</feature>
<protein>
    <submittedName>
        <fullName evidence="6">MFS transporter</fullName>
    </submittedName>
</protein>
<dbReference type="InterPro" id="IPR011701">
    <property type="entry name" value="MFS"/>
</dbReference>
<dbReference type="Gene3D" id="1.20.1250.20">
    <property type="entry name" value="MFS general substrate transporter like domains"/>
    <property type="match status" value="2"/>
</dbReference>
<feature type="transmembrane region" description="Helical" evidence="4">
    <location>
        <begin position="43"/>
        <end position="63"/>
    </location>
</feature>
<keyword evidence="1 4" id="KW-0812">Transmembrane</keyword>
<evidence type="ECO:0000256" key="2">
    <source>
        <dbReference type="ARBA" id="ARBA00022989"/>
    </source>
</evidence>
<keyword evidence="3 4" id="KW-0472">Membrane</keyword>
<proteinExistence type="predicted"/>
<gene>
    <name evidence="6" type="ORF">PT85_06855</name>
</gene>
<evidence type="ECO:0000313" key="6">
    <source>
        <dbReference type="EMBL" id="KHO65756.1"/>
    </source>
</evidence>
<name>A0A0B3BXI0_9PSED</name>
<feature type="transmembrane region" description="Helical" evidence="4">
    <location>
        <begin position="99"/>
        <end position="117"/>
    </location>
</feature>
<dbReference type="PANTHER" id="PTHR23523">
    <property type="match status" value="1"/>
</dbReference>
<dbReference type="Pfam" id="PF07690">
    <property type="entry name" value="MFS_1"/>
    <property type="match status" value="1"/>
</dbReference>
<dbReference type="EMBL" id="JTAK01000002">
    <property type="protein sequence ID" value="KHO65756.1"/>
    <property type="molecule type" value="Genomic_DNA"/>
</dbReference>
<dbReference type="AlphaFoldDB" id="A0A0B3BXI0"/>
<dbReference type="SUPFAM" id="SSF103473">
    <property type="entry name" value="MFS general substrate transporter"/>
    <property type="match status" value="1"/>
</dbReference>
<dbReference type="Proteomes" id="UP000030980">
    <property type="component" value="Unassembled WGS sequence"/>
</dbReference>
<dbReference type="OrthoDB" id="5758872at2"/>
<evidence type="ECO:0000259" key="5">
    <source>
        <dbReference type="PROSITE" id="PS50850"/>
    </source>
</evidence>
<dbReference type="InterPro" id="IPR036259">
    <property type="entry name" value="MFS_trans_sf"/>
</dbReference>
<feature type="transmembrane region" description="Helical" evidence="4">
    <location>
        <begin position="242"/>
        <end position="262"/>
    </location>
</feature>
<sequence>MRSPSRLLLLLALVVAALNLRPGITSLAPLIERIATELALSRASISLTTVLPVMFMGLLAPLAPRLAQRVGLERTLLGCLLLIALALSLRLAATSSLVLIGSAALVGIGIAVAGPLMSGFIKRHFAQGLGAAIGWFSLSMSMGGAAGVVLTQPLTHGFADRWPLALAFWALPALLAALLWLRLPNRSEPPGLVPTGGLPWTVPRAWLITAFFALQSGLFYALSTWLVARYGEAGLGAMRSNGLLSLFMLAGMPCSFLVPWLAHRGVSRPLLLGGCSTLALLCLSLIALAPAFQPELTAALLGIALSSSFALALILPMYEVNSPLEVSRWTAMMLSVGYTLACVMPLLVGLLRDLSDSYRLPFTVLALMAAVMLLVTLALRRRG</sequence>
<evidence type="ECO:0000256" key="1">
    <source>
        <dbReference type="ARBA" id="ARBA00022692"/>
    </source>
</evidence>
<feature type="transmembrane region" description="Helical" evidence="4">
    <location>
        <begin position="162"/>
        <end position="181"/>
    </location>
</feature>
<comment type="caution">
    <text evidence="6">The sequence shown here is derived from an EMBL/GenBank/DDBJ whole genome shotgun (WGS) entry which is preliminary data.</text>
</comment>
<accession>A0A0B3BXI0</accession>
<dbReference type="PANTHER" id="PTHR23523:SF2">
    <property type="entry name" value="2-NITROIMIDAZOLE TRANSPORTER"/>
    <property type="match status" value="1"/>
</dbReference>
<feature type="transmembrane region" description="Helical" evidence="4">
    <location>
        <begin position="269"/>
        <end position="292"/>
    </location>
</feature>
<evidence type="ECO:0000256" key="3">
    <source>
        <dbReference type="ARBA" id="ARBA00023136"/>
    </source>
</evidence>
<feature type="transmembrane region" description="Helical" evidence="4">
    <location>
        <begin position="298"/>
        <end position="318"/>
    </location>
</feature>
<keyword evidence="2 4" id="KW-1133">Transmembrane helix</keyword>
<feature type="transmembrane region" description="Helical" evidence="4">
    <location>
        <begin position="129"/>
        <end position="150"/>
    </location>
</feature>
<feature type="domain" description="Major facilitator superfamily (MFS) profile" evidence="5">
    <location>
        <begin position="7"/>
        <end position="383"/>
    </location>
</feature>
<dbReference type="InterPro" id="IPR052524">
    <property type="entry name" value="MFS_Cyanate_Porter"/>
</dbReference>
<reference evidence="6 7" key="1">
    <citation type="submission" date="2014-11" db="EMBL/GenBank/DDBJ databases">
        <title>Genome sequence of Pseudomonas tuomuerensis JCM 14085.</title>
        <authorList>
            <person name="Shin S.-K."/>
            <person name="Yi H."/>
        </authorList>
    </citation>
    <scope>NUCLEOTIDE SEQUENCE [LARGE SCALE GENOMIC DNA]</scope>
    <source>
        <strain evidence="6 7">JCM 14085</strain>
    </source>
</reference>
<evidence type="ECO:0000313" key="7">
    <source>
        <dbReference type="Proteomes" id="UP000030980"/>
    </source>
</evidence>
<evidence type="ECO:0000256" key="4">
    <source>
        <dbReference type="SAM" id="Phobius"/>
    </source>
</evidence>
<feature type="transmembrane region" description="Helical" evidence="4">
    <location>
        <begin position="360"/>
        <end position="379"/>
    </location>
</feature>
<organism evidence="6 7">
    <name type="scientific">Pseudomonas flexibilis</name>
    <dbReference type="NCBI Taxonomy" id="706570"/>
    <lineage>
        <taxon>Bacteria</taxon>
        <taxon>Pseudomonadati</taxon>
        <taxon>Pseudomonadota</taxon>
        <taxon>Gammaproteobacteria</taxon>
        <taxon>Pseudomonadales</taxon>
        <taxon>Pseudomonadaceae</taxon>
        <taxon>Pseudomonas</taxon>
    </lineage>
</organism>
<dbReference type="STRING" id="706570.PT85_06855"/>
<dbReference type="PROSITE" id="PS50850">
    <property type="entry name" value="MFS"/>
    <property type="match status" value="1"/>
</dbReference>